<dbReference type="EC" id="7.1.1.2" evidence="2 16"/>
<evidence type="ECO:0000259" key="19">
    <source>
        <dbReference type="Pfam" id="PF06455"/>
    </source>
</evidence>
<dbReference type="InterPro" id="IPR001750">
    <property type="entry name" value="ND/Mrp_TM"/>
</dbReference>
<evidence type="ECO:0000256" key="1">
    <source>
        <dbReference type="ARBA" id="ARBA00004448"/>
    </source>
</evidence>
<keyword evidence="5" id="KW-0679">Respiratory chain</keyword>
<keyword evidence="7" id="KW-0999">Mitochondrion inner membrane</keyword>
<dbReference type="GO" id="GO:0005743">
    <property type="term" value="C:mitochondrial inner membrane"/>
    <property type="evidence" value="ECO:0007669"/>
    <property type="project" value="UniProtKB-SubCell"/>
</dbReference>
<evidence type="ECO:0000256" key="14">
    <source>
        <dbReference type="ARBA" id="ARBA00023136"/>
    </source>
</evidence>
<comment type="catalytic activity">
    <reaction evidence="15 16">
        <text>a ubiquinone + NADH + 5 H(+)(in) = a ubiquinol + NAD(+) + 4 H(+)(out)</text>
        <dbReference type="Rhea" id="RHEA:29091"/>
        <dbReference type="Rhea" id="RHEA-COMP:9565"/>
        <dbReference type="Rhea" id="RHEA-COMP:9566"/>
        <dbReference type="ChEBI" id="CHEBI:15378"/>
        <dbReference type="ChEBI" id="CHEBI:16389"/>
        <dbReference type="ChEBI" id="CHEBI:17976"/>
        <dbReference type="ChEBI" id="CHEBI:57540"/>
        <dbReference type="ChEBI" id="CHEBI:57945"/>
        <dbReference type="EC" id="7.1.1.2"/>
    </reaction>
</comment>
<dbReference type="InterPro" id="IPR010934">
    <property type="entry name" value="NADH_DH_su5_C"/>
</dbReference>
<feature type="transmembrane region" description="Helical" evidence="16">
    <location>
        <begin position="418"/>
        <end position="442"/>
    </location>
</feature>
<evidence type="ECO:0000259" key="18">
    <source>
        <dbReference type="Pfam" id="PF00662"/>
    </source>
</evidence>
<dbReference type="Pfam" id="PF00662">
    <property type="entry name" value="Proton_antipo_N"/>
    <property type="match status" value="1"/>
</dbReference>
<evidence type="ECO:0000256" key="8">
    <source>
        <dbReference type="ARBA" id="ARBA00022967"/>
    </source>
</evidence>
<keyword evidence="8" id="KW-1278">Translocase</keyword>
<feature type="transmembrane region" description="Helical" evidence="16">
    <location>
        <begin position="241"/>
        <end position="263"/>
    </location>
</feature>
<dbReference type="RefSeq" id="YP_009499358.1">
    <property type="nucleotide sequence ID" value="NC_038081.1"/>
</dbReference>
<dbReference type="InterPro" id="IPR003945">
    <property type="entry name" value="NU5C-like"/>
</dbReference>
<evidence type="ECO:0000256" key="16">
    <source>
        <dbReference type="RuleBase" id="RU003404"/>
    </source>
</evidence>
<evidence type="ECO:0000256" key="4">
    <source>
        <dbReference type="ARBA" id="ARBA00022448"/>
    </source>
</evidence>
<feature type="domain" description="NADH dehydrogenase subunit 5 C-terminal" evidence="19">
    <location>
        <begin position="391"/>
        <end position="564"/>
    </location>
</feature>
<proteinExistence type="inferred from homology"/>
<feature type="transmembrane region" description="Helical" evidence="16">
    <location>
        <begin position="180"/>
        <end position="202"/>
    </location>
</feature>
<comment type="function">
    <text evidence="16">Core subunit of the mitochondrial membrane respiratory chain NADH dehydrogenase (Complex I) which catalyzes electron transfer from NADH through the respiratory chain, using ubiquinone as an electron acceptor. Essential for the catalytic activity and assembly of complex I.</text>
</comment>
<dbReference type="PANTHER" id="PTHR42829:SF2">
    <property type="entry name" value="NADH-UBIQUINONE OXIDOREDUCTASE CHAIN 5"/>
    <property type="match status" value="1"/>
</dbReference>
<keyword evidence="13 16" id="KW-0496">Mitochondrion</keyword>
<keyword evidence="11 16" id="KW-0520">NAD</keyword>
<accession>A0A343YNC2</accession>
<organism evidence="20">
    <name type="scientific">Scutopus robustus</name>
    <dbReference type="NCBI Taxonomy" id="2109553"/>
    <lineage>
        <taxon>Eukaryota</taxon>
        <taxon>Metazoa</taxon>
        <taxon>Spiralia</taxon>
        <taxon>Lophotrochozoa</taxon>
        <taxon>Mollusca</taxon>
        <taxon>Aplacophora</taxon>
        <taxon>Caudofoveata</taxon>
        <taxon>Limifossorimorpha</taxon>
        <taxon>Limifossorida</taxon>
        <taxon>Scutopodidae</taxon>
        <taxon>Scutopus</taxon>
    </lineage>
</organism>
<dbReference type="GeneID" id="37502739"/>
<evidence type="ECO:0000256" key="12">
    <source>
        <dbReference type="ARBA" id="ARBA00023075"/>
    </source>
</evidence>
<evidence type="ECO:0000313" key="20">
    <source>
        <dbReference type="EMBL" id="AWL21429.1"/>
    </source>
</evidence>
<evidence type="ECO:0000256" key="2">
    <source>
        <dbReference type="ARBA" id="ARBA00012944"/>
    </source>
</evidence>
<dbReference type="EMBL" id="MF579533">
    <property type="protein sequence ID" value="AWL21429.1"/>
    <property type="molecule type" value="Genomic_DNA"/>
</dbReference>
<feature type="transmembrane region" description="Helical" evidence="16">
    <location>
        <begin position="375"/>
        <end position="397"/>
    </location>
</feature>
<feature type="transmembrane region" description="Helical" evidence="16">
    <location>
        <begin position="302"/>
        <end position="322"/>
    </location>
</feature>
<reference evidence="20" key="1">
    <citation type="journal article" date="2018" name="Mol. Phylogenet. Evol.">
        <title>Mitogenomics reveals phylogenetic relationships of caudofoveate aplacophoran molluscs.</title>
        <authorList>
            <person name="Mikkelsen N.T."/>
            <person name="Kocot K.M."/>
            <person name="Halanych K.M."/>
        </authorList>
    </citation>
    <scope>NUCLEOTIDE SEQUENCE</scope>
</reference>
<keyword evidence="12 16" id="KW-0830">Ubiquinone</keyword>
<evidence type="ECO:0000256" key="13">
    <source>
        <dbReference type="ARBA" id="ARBA00023128"/>
    </source>
</evidence>
<evidence type="ECO:0000256" key="7">
    <source>
        <dbReference type="ARBA" id="ARBA00022792"/>
    </source>
</evidence>
<name>A0A343YNC2_9MOLL</name>
<dbReference type="GO" id="GO:0042773">
    <property type="term" value="P:ATP synthesis coupled electron transport"/>
    <property type="evidence" value="ECO:0007669"/>
    <property type="project" value="InterPro"/>
</dbReference>
<evidence type="ECO:0000256" key="3">
    <source>
        <dbReference type="ARBA" id="ARBA00021096"/>
    </source>
</evidence>
<sequence length="571" mass="62969">MKSVFEFEKSANTLFFLSFFSGVFAVFSLKCGTSFILTWSLVSPISSMLEFSLLFDSLSLLFATVVFYISANVFVFSKTYMGEEENKVRFNQLVCLFVLSMCFMIFVPNLVAVLLGWDGLGLVSFVLVCYYQSFKSVSASMLTALTNRLGDVFILLSIIWVYGSGHWGFCFLSLSHSDSVILWCILLAAMTKSAQIPFCSWLPAAMAAPTPVSALVHSSTLVTAGVFLLLRFSYLMVGYSYLLNSLFFIGALTMMMAGWGAFFECDLKKVIAMSTLSQLGVMVLSLSLAVKEVTAFHLLTHALFKALFFICAGGLIHCFVSGQDMRLLSSPSMFTPVSVVCLSFSSLALCGAPFMAGFYSKDMIIELLLASNFSLVSALFLGLGAILTVLYTMKFLYYIFWRSGPQISFSSISDGGKWVVGPMVALAMGSLLGGNLLSWAHFNFFDVGLMPLSLKSSAVCCVVGAFLCGIFLPVLNWECTNKSVLGFVSSLWFLSPLTAQGMAGQSLSGVYFVLKNLDMSWVEVMGPQGFAKMDWGLSRISQRLQFNEMSSFLFLFFFFTFLFLGGFFWFS</sequence>
<keyword evidence="14 16" id="KW-0472">Membrane</keyword>
<dbReference type="GO" id="GO:0003954">
    <property type="term" value="F:NADH dehydrogenase activity"/>
    <property type="evidence" value="ECO:0007669"/>
    <property type="project" value="TreeGrafter"/>
</dbReference>
<feature type="transmembrane region" description="Helical" evidence="16">
    <location>
        <begin position="88"/>
        <end position="107"/>
    </location>
</feature>
<keyword evidence="6 16" id="KW-0812">Transmembrane</keyword>
<dbReference type="PRINTS" id="PR01434">
    <property type="entry name" value="NADHDHGNASE5"/>
</dbReference>
<gene>
    <name evidence="20" type="primary">ND5</name>
</gene>
<keyword evidence="4 16" id="KW-0813">Transport</keyword>
<comment type="similarity">
    <text evidence="16">Belongs to the complex I subunit 5 family.</text>
</comment>
<dbReference type="InterPro" id="IPR001516">
    <property type="entry name" value="Proton_antipo_N"/>
</dbReference>
<evidence type="ECO:0000256" key="10">
    <source>
        <dbReference type="ARBA" id="ARBA00022989"/>
    </source>
</evidence>
<feature type="transmembrane region" description="Helical" evidence="16">
    <location>
        <begin position="454"/>
        <end position="475"/>
    </location>
</feature>
<geneLocation type="mitochondrion" evidence="20"/>
<dbReference type="Pfam" id="PF00361">
    <property type="entry name" value="Proton_antipo_M"/>
    <property type="match status" value="1"/>
</dbReference>
<feature type="transmembrane region" description="Helical" evidence="16">
    <location>
        <begin position="57"/>
        <end position="76"/>
    </location>
</feature>
<feature type="transmembrane region" description="Helical" evidence="16">
    <location>
        <begin position="334"/>
        <end position="355"/>
    </location>
</feature>
<feature type="transmembrane region" description="Helical" evidence="16">
    <location>
        <begin position="270"/>
        <end position="290"/>
    </location>
</feature>
<dbReference type="GO" id="GO:0008137">
    <property type="term" value="F:NADH dehydrogenase (ubiquinone) activity"/>
    <property type="evidence" value="ECO:0007669"/>
    <property type="project" value="UniProtKB-EC"/>
</dbReference>
<dbReference type="GO" id="GO:0015990">
    <property type="term" value="P:electron transport coupled proton transport"/>
    <property type="evidence" value="ECO:0007669"/>
    <property type="project" value="TreeGrafter"/>
</dbReference>
<keyword evidence="10 16" id="KW-1133">Transmembrane helix</keyword>
<feature type="transmembrane region" description="Helical" evidence="16">
    <location>
        <begin position="152"/>
        <end position="174"/>
    </location>
</feature>
<evidence type="ECO:0000256" key="9">
    <source>
        <dbReference type="ARBA" id="ARBA00022982"/>
    </source>
</evidence>
<protein>
    <recommendedName>
        <fullName evidence="3 16">NADH-ubiquinone oxidoreductase chain 5</fullName>
        <ecNumber evidence="2 16">7.1.1.2</ecNumber>
    </recommendedName>
</protein>
<evidence type="ECO:0000256" key="11">
    <source>
        <dbReference type="ARBA" id="ARBA00023027"/>
    </source>
</evidence>
<dbReference type="CTD" id="4540"/>
<evidence type="ECO:0000256" key="6">
    <source>
        <dbReference type="ARBA" id="ARBA00022692"/>
    </source>
</evidence>
<evidence type="ECO:0000259" key="17">
    <source>
        <dbReference type="Pfam" id="PF00361"/>
    </source>
</evidence>
<dbReference type="PANTHER" id="PTHR42829">
    <property type="entry name" value="NADH-UBIQUINONE OXIDOREDUCTASE CHAIN 5"/>
    <property type="match status" value="1"/>
</dbReference>
<evidence type="ECO:0000256" key="5">
    <source>
        <dbReference type="ARBA" id="ARBA00022660"/>
    </source>
</evidence>
<keyword evidence="9" id="KW-0249">Electron transport</keyword>
<feature type="domain" description="NADH:quinone oxidoreductase/Mrp antiporter transmembrane" evidence="17">
    <location>
        <begin position="109"/>
        <end position="380"/>
    </location>
</feature>
<evidence type="ECO:0000256" key="15">
    <source>
        <dbReference type="ARBA" id="ARBA00049551"/>
    </source>
</evidence>
<feature type="transmembrane region" description="Helical" evidence="16">
    <location>
        <begin position="12"/>
        <end position="37"/>
    </location>
</feature>
<dbReference type="Pfam" id="PF06455">
    <property type="entry name" value="NADH5_C"/>
    <property type="match status" value="1"/>
</dbReference>
<comment type="subcellular location">
    <subcellularLocation>
        <location evidence="1">Mitochondrion inner membrane</location>
        <topology evidence="1">Multi-pass membrane protein</topology>
    </subcellularLocation>
</comment>
<dbReference type="AlphaFoldDB" id="A0A343YNC2"/>
<feature type="transmembrane region" description="Helical" evidence="16">
    <location>
        <begin position="552"/>
        <end position="570"/>
    </location>
</feature>
<feature type="transmembrane region" description="Helical" evidence="16">
    <location>
        <begin position="214"/>
        <end position="235"/>
    </location>
</feature>
<feature type="domain" description="NADH-Ubiquinone oxidoreductase (complex I) chain 5 N-terminal" evidence="18">
    <location>
        <begin position="49"/>
        <end position="90"/>
    </location>
</feature>